<reference evidence="1 2" key="1">
    <citation type="submission" date="2015-01" db="EMBL/GenBank/DDBJ databases">
        <title>Evolution of Trichinella species and genotypes.</title>
        <authorList>
            <person name="Korhonen P.K."/>
            <person name="Edoardo P."/>
            <person name="Giuseppe L.R."/>
            <person name="Gasser R.B."/>
        </authorList>
    </citation>
    <scope>NUCLEOTIDE SEQUENCE [LARGE SCALE GENOMIC DNA]</scope>
    <source>
        <strain evidence="1">ISS13</strain>
    </source>
</reference>
<evidence type="ECO:0000313" key="2">
    <source>
        <dbReference type="Proteomes" id="UP000054632"/>
    </source>
</evidence>
<evidence type="ECO:0000313" key="1">
    <source>
        <dbReference type="EMBL" id="KRY58968.1"/>
    </source>
</evidence>
<dbReference type="EMBL" id="JYDR01003484">
    <property type="protein sequence ID" value="KRY58968.1"/>
    <property type="molecule type" value="Genomic_DNA"/>
</dbReference>
<sequence>MPSKPVPREHFLCALRKHFTDDATSMMLVSS</sequence>
<dbReference type="AlphaFoldDB" id="A0A0V1DC47"/>
<dbReference type="Proteomes" id="UP000054632">
    <property type="component" value="Unassembled WGS sequence"/>
</dbReference>
<organism evidence="1 2">
    <name type="scientific">Trichinella pseudospiralis</name>
    <name type="common">Parasitic roundworm</name>
    <dbReference type="NCBI Taxonomy" id="6337"/>
    <lineage>
        <taxon>Eukaryota</taxon>
        <taxon>Metazoa</taxon>
        <taxon>Ecdysozoa</taxon>
        <taxon>Nematoda</taxon>
        <taxon>Enoplea</taxon>
        <taxon>Dorylaimia</taxon>
        <taxon>Trichinellida</taxon>
        <taxon>Trichinellidae</taxon>
        <taxon>Trichinella</taxon>
    </lineage>
</organism>
<comment type="caution">
    <text evidence="1">The sequence shown here is derived from an EMBL/GenBank/DDBJ whole genome shotgun (WGS) entry which is preliminary data.</text>
</comment>
<name>A0A0V1DC47_TRIPS</name>
<protein>
    <submittedName>
        <fullName evidence="1">Uncharacterized protein</fullName>
    </submittedName>
</protein>
<proteinExistence type="predicted"/>
<gene>
    <name evidence="1" type="ORF">T4A_8890</name>
</gene>
<accession>A0A0V1DC47</accession>